<comment type="similarity">
    <text evidence="1">Belongs to the TrbG/VirB9 family.</text>
</comment>
<evidence type="ECO:0000313" key="5">
    <source>
        <dbReference type="Proteomes" id="UP000248090"/>
    </source>
</evidence>
<dbReference type="CDD" id="cd06911">
    <property type="entry name" value="VirB9_CagX_TrbG"/>
    <property type="match status" value="1"/>
</dbReference>
<proteinExistence type="inferred from homology"/>
<dbReference type="Proteomes" id="UP000248090">
    <property type="component" value="Unassembled WGS sequence"/>
</dbReference>
<dbReference type="EMBL" id="LAPT01000025">
    <property type="protein sequence ID" value="PXF32099.1"/>
    <property type="molecule type" value="Genomic_DNA"/>
</dbReference>
<evidence type="ECO:0000256" key="1">
    <source>
        <dbReference type="ARBA" id="ARBA00006135"/>
    </source>
</evidence>
<comment type="caution">
    <text evidence="4">The sequence shown here is derived from an EMBL/GenBank/DDBJ whole genome shotgun (WGS) entry which is preliminary data.</text>
</comment>
<evidence type="ECO:0000313" key="4">
    <source>
        <dbReference type="EMBL" id="PXF32099.1"/>
    </source>
</evidence>
<sequence>MKKSVLSVLIAAASINTYAAECRTIHWKAGQIIEVSSMLGLGTRISFPTELIGNPVKSTNLWDVEGAATEVLLKPNSTQAEGGRAIVRAFTKDGFSFDIAATRVSNYKMNDVCVNVTLDGQMFTDQLRGQMAANRMSMAGGIAAQNELNADLRQKMIAMQQSAEDEKKKAIMEALNRFRYHIYTRYTWSKGSGFEAKGLISDVYDDGRFTYIRLYNPNRGLLSVETTVGGKNAIVPTDYSDANGMYVIAGIYPDFTLRMDEAKITVKRQDAESKGEY</sequence>
<dbReference type="InterPro" id="IPR033645">
    <property type="entry name" value="VirB9/CagX/TrbG_C"/>
</dbReference>
<organism evidence="4 5">
    <name type="scientific">Pokkaliibacter plantistimulans</name>
    <dbReference type="NCBI Taxonomy" id="1635171"/>
    <lineage>
        <taxon>Bacteria</taxon>
        <taxon>Pseudomonadati</taxon>
        <taxon>Pseudomonadota</taxon>
        <taxon>Gammaproteobacteria</taxon>
        <taxon>Oceanospirillales</taxon>
        <taxon>Balneatrichaceae</taxon>
        <taxon>Pokkaliibacter</taxon>
    </lineage>
</organism>
<reference evidence="4 5" key="1">
    <citation type="submission" date="2015-03" db="EMBL/GenBank/DDBJ databases">
        <authorList>
            <person name="Krishnan R."/>
            <person name="Midha S."/>
            <person name="Patil P.B."/>
            <person name="Rameshkumar N."/>
        </authorList>
    </citation>
    <scope>NUCLEOTIDE SEQUENCE [LARGE SCALE GENOMIC DNA]</scope>
    <source>
        <strain evidence="4 5">L1E11</strain>
    </source>
</reference>
<dbReference type="Pfam" id="PF03524">
    <property type="entry name" value="CagX"/>
    <property type="match status" value="1"/>
</dbReference>
<keyword evidence="5" id="KW-1185">Reference proteome</keyword>
<dbReference type="InterPro" id="IPR038161">
    <property type="entry name" value="VirB9/CagX/TrbG_C_sf"/>
</dbReference>
<name>A0ABX5M126_9GAMM</name>
<dbReference type="RefSeq" id="WP_207780208.1">
    <property type="nucleotide sequence ID" value="NZ_LAPT01000025.1"/>
</dbReference>
<feature type="chain" id="PRO_5045894104" description="Conjugal transfer protein" evidence="3">
    <location>
        <begin position="20"/>
        <end position="277"/>
    </location>
</feature>
<feature type="signal peptide" evidence="3">
    <location>
        <begin position="1"/>
        <end position="19"/>
    </location>
</feature>
<accession>A0ABX5M126</accession>
<keyword evidence="2 3" id="KW-0732">Signal</keyword>
<dbReference type="InterPro" id="IPR010258">
    <property type="entry name" value="Conjugal_tfr_TrbG/VirB9/CagX"/>
</dbReference>
<dbReference type="Gene3D" id="2.60.40.2500">
    <property type="match status" value="1"/>
</dbReference>
<protein>
    <recommendedName>
        <fullName evidence="6">Conjugal transfer protein</fullName>
    </recommendedName>
</protein>
<gene>
    <name evidence="4" type="ORF">WH50_06430</name>
</gene>
<evidence type="ECO:0008006" key="6">
    <source>
        <dbReference type="Google" id="ProtNLM"/>
    </source>
</evidence>
<evidence type="ECO:0000256" key="2">
    <source>
        <dbReference type="ARBA" id="ARBA00022729"/>
    </source>
</evidence>
<evidence type="ECO:0000256" key="3">
    <source>
        <dbReference type="SAM" id="SignalP"/>
    </source>
</evidence>